<keyword evidence="8" id="KW-1185">Reference proteome</keyword>
<comment type="subcellular location">
    <subcellularLocation>
        <location evidence="5">Cell membrane</location>
        <topology evidence="5">Multi-pass membrane protein</topology>
    </subcellularLocation>
    <subcellularLocation>
        <location evidence="1">Membrane</location>
        <topology evidence="1">Multi-pass membrane protein</topology>
    </subcellularLocation>
</comment>
<feature type="transmembrane region" description="Helical" evidence="5">
    <location>
        <begin position="94"/>
        <end position="113"/>
    </location>
</feature>
<dbReference type="PANTHER" id="PTHR43632">
    <property type="entry name" value="PERMEASE COMPONENT OF TUNGSTATE ABC TRANSPORTER"/>
    <property type="match status" value="1"/>
</dbReference>
<evidence type="ECO:0000256" key="3">
    <source>
        <dbReference type="ARBA" id="ARBA00022989"/>
    </source>
</evidence>
<keyword evidence="4 5" id="KW-0472">Membrane</keyword>
<evidence type="ECO:0000313" key="8">
    <source>
        <dbReference type="Proteomes" id="UP000092574"/>
    </source>
</evidence>
<evidence type="ECO:0000313" key="7">
    <source>
        <dbReference type="EMBL" id="ANU76392.1"/>
    </source>
</evidence>
<dbReference type="GO" id="GO:0055085">
    <property type="term" value="P:transmembrane transport"/>
    <property type="evidence" value="ECO:0007669"/>
    <property type="project" value="InterPro"/>
</dbReference>
<feature type="transmembrane region" description="Helical" evidence="5">
    <location>
        <begin position="154"/>
        <end position="180"/>
    </location>
</feature>
<feature type="transmembrane region" description="Helical" evidence="5">
    <location>
        <begin position="65"/>
        <end position="82"/>
    </location>
</feature>
<evidence type="ECO:0000259" key="6">
    <source>
        <dbReference type="PROSITE" id="PS50928"/>
    </source>
</evidence>
<proteinExistence type="inferred from homology"/>
<dbReference type="RefSeq" id="WP_065542557.1">
    <property type="nucleotide sequence ID" value="NZ_CP015405.2"/>
</dbReference>
<keyword evidence="5" id="KW-0813">Transport</keyword>
<organism evidence="7 8">
    <name type="scientific">Blautia pseudococcoides</name>
    <dbReference type="NCBI Taxonomy" id="1796616"/>
    <lineage>
        <taxon>Bacteria</taxon>
        <taxon>Bacillati</taxon>
        <taxon>Bacillota</taxon>
        <taxon>Clostridia</taxon>
        <taxon>Lachnospirales</taxon>
        <taxon>Lachnospiraceae</taxon>
        <taxon>Blautia</taxon>
    </lineage>
</organism>
<dbReference type="KEGG" id="byl:A4V09_11800"/>
<name>A0A1C7IDW6_9FIRM</name>
<dbReference type="OrthoDB" id="9781724at2"/>
<dbReference type="AlphaFoldDB" id="A0A1C7IDW6"/>
<dbReference type="CDD" id="cd06261">
    <property type="entry name" value="TM_PBP2"/>
    <property type="match status" value="1"/>
</dbReference>
<evidence type="ECO:0000256" key="2">
    <source>
        <dbReference type="ARBA" id="ARBA00022692"/>
    </source>
</evidence>
<feature type="domain" description="ABC transmembrane type-1" evidence="6">
    <location>
        <begin position="23"/>
        <end position="219"/>
    </location>
</feature>
<dbReference type="InterPro" id="IPR000515">
    <property type="entry name" value="MetI-like"/>
</dbReference>
<dbReference type="GO" id="GO:0005886">
    <property type="term" value="C:plasma membrane"/>
    <property type="evidence" value="ECO:0007669"/>
    <property type="project" value="UniProtKB-SubCell"/>
</dbReference>
<dbReference type="Gene3D" id="1.10.3720.10">
    <property type="entry name" value="MetI-like"/>
    <property type="match status" value="1"/>
</dbReference>
<dbReference type="SUPFAM" id="SSF161098">
    <property type="entry name" value="MetI-like"/>
    <property type="match status" value="1"/>
</dbReference>
<dbReference type="STRING" id="1796616.A4V09_11800"/>
<dbReference type="InterPro" id="IPR035906">
    <property type="entry name" value="MetI-like_sf"/>
</dbReference>
<dbReference type="InterPro" id="IPR049783">
    <property type="entry name" value="ABC_perm_TupB-like"/>
</dbReference>
<evidence type="ECO:0000256" key="4">
    <source>
        <dbReference type="ARBA" id="ARBA00023136"/>
    </source>
</evidence>
<evidence type="ECO:0000256" key="1">
    <source>
        <dbReference type="ARBA" id="ARBA00004141"/>
    </source>
</evidence>
<reference evidence="7" key="1">
    <citation type="submission" date="2017-04" db="EMBL/GenBank/DDBJ databases">
        <title>Complete Genome Sequences of Twelve Strains of a Stable Defined Moderately Diverse Mouse Microbiota 2 (sDMDMm2).</title>
        <authorList>
            <person name="Uchimura Y."/>
            <person name="Wyss M."/>
            <person name="Brugiroux S."/>
            <person name="Limenitakis J.P."/>
            <person name="Stecher B."/>
            <person name="McCoy K.D."/>
            <person name="Macpherson A.J."/>
        </authorList>
    </citation>
    <scope>NUCLEOTIDE SEQUENCE</scope>
    <source>
        <strain evidence="7">YL58</strain>
    </source>
</reference>
<feature type="transmembrane region" description="Helical" evidence="5">
    <location>
        <begin position="200"/>
        <end position="222"/>
    </location>
</feature>
<keyword evidence="3 5" id="KW-1133">Transmembrane helix</keyword>
<feature type="transmembrane region" description="Helical" evidence="5">
    <location>
        <begin position="31"/>
        <end position="53"/>
    </location>
</feature>
<accession>A0A1C7IDW6</accession>
<sequence length="228" mass="24804">MQSAFEKAIHLIMTGDAELCNILFVTARMSLTSSIIALLIGVPFGIWLGACHFRGKGLILIMNRTLMGMPPVVCGLLFYILFSGVGPLRRGKLLFTVNIMILAQVVLITPIVIGNMETYVSGIAPAIQETTRGLGLTRIKTLLLLANECIYQIFFVYMLSFARAISEVGAVSMVGGAIAWKTNVMTTAIMQYTNRGNFSLGIALGMILLTISLLVNTAITLLQRRLSK</sequence>
<dbReference type="Pfam" id="PF00528">
    <property type="entry name" value="BPD_transp_1"/>
    <property type="match status" value="1"/>
</dbReference>
<protein>
    <recommendedName>
        <fullName evidence="6">ABC transmembrane type-1 domain-containing protein</fullName>
    </recommendedName>
</protein>
<dbReference type="PANTHER" id="PTHR43632:SF1">
    <property type="entry name" value="PERMEASE COMPONENT OF TUNGSTATE ABC TRANSPORTER"/>
    <property type="match status" value="1"/>
</dbReference>
<dbReference type="PROSITE" id="PS50928">
    <property type="entry name" value="ABC_TM1"/>
    <property type="match status" value="1"/>
</dbReference>
<keyword evidence="2 5" id="KW-0812">Transmembrane</keyword>
<dbReference type="Proteomes" id="UP000092574">
    <property type="component" value="Chromosome"/>
</dbReference>
<comment type="similarity">
    <text evidence="5">Belongs to the binding-protein-dependent transport system permease family.</text>
</comment>
<evidence type="ECO:0000256" key="5">
    <source>
        <dbReference type="RuleBase" id="RU363032"/>
    </source>
</evidence>
<gene>
    <name evidence="7" type="ORF">A4V09_11800</name>
</gene>
<dbReference type="EMBL" id="CP015405">
    <property type="protein sequence ID" value="ANU76392.1"/>
    <property type="molecule type" value="Genomic_DNA"/>
</dbReference>
<dbReference type="NCBIfam" id="NF038017">
    <property type="entry name" value="ABC_perm1"/>
    <property type="match status" value="1"/>
</dbReference>